<evidence type="ECO:0000313" key="3">
    <source>
        <dbReference type="EMBL" id="MFC3494837.1"/>
    </source>
</evidence>
<dbReference type="InterPro" id="IPR001584">
    <property type="entry name" value="Integrase_cat-core"/>
</dbReference>
<proteinExistence type="predicted"/>
<dbReference type="PANTHER" id="PTHR35004:SF6">
    <property type="entry name" value="TRANSPOSASE"/>
    <property type="match status" value="1"/>
</dbReference>
<dbReference type="InterPro" id="IPR009004">
    <property type="entry name" value="Transposase_Mu_C"/>
</dbReference>
<evidence type="ECO:0000256" key="1">
    <source>
        <dbReference type="SAM" id="MobiDB-lite"/>
    </source>
</evidence>
<dbReference type="RefSeq" id="WP_387978931.1">
    <property type="nucleotide sequence ID" value="NZ_JBHRWO010000020.1"/>
</dbReference>
<name>A0ABV7Q6S8_9ACTN</name>
<dbReference type="PROSITE" id="PS50994">
    <property type="entry name" value="INTEGRASE"/>
    <property type="match status" value="1"/>
</dbReference>
<comment type="caution">
    <text evidence="3">The sequence shown here is derived from an EMBL/GenBank/DDBJ whole genome shotgun (WGS) entry which is preliminary data.</text>
</comment>
<feature type="region of interest" description="Disordered" evidence="1">
    <location>
        <begin position="465"/>
        <end position="528"/>
    </location>
</feature>
<dbReference type="PANTHER" id="PTHR35004">
    <property type="entry name" value="TRANSPOSASE RV3428C-RELATED"/>
    <property type="match status" value="1"/>
</dbReference>
<dbReference type="InterPro" id="IPR036397">
    <property type="entry name" value="RNaseH_sf"/>
</dbReference>
<dbReference type="Pfam" id="PF09299">
    <property type="entry name" value="Mu-transpos_C"/>
    <property type="match status" value="1"/>
</dbReference>
<dbReference type="SUPFAM" id="SSF50610">
    <property type="entry name" value="mu transposase, C-terminal domain"/>
    <property type="match status" value="1"/>
</dbReference>
<dbReference type="Proteomes" id="UP001595712">
    <property type="component" value="Unassembled WGS sequence"/>
</dbReference>
<evidence type="ECO:0000313" key="4">
    <source>
        <dbReference type="Proteomes" id="UP001595712"/>
    </source>
</evidence>
<keyword evidence="4" id="KW-1185">Reference proteome</keyword>
<dbReference type="Gene3D" id="3.30.420.10">
    <property type="entry name" value="Ribonuclease H-like superfamily/Ribonuclease H"/>
    <property type="match status" value="1"/>
</dbReference>
<sequence>MARVDPEARQATVNRLLALRAEGALTTAHVQQAADGLGVSQRTVWRWIGPSERSSSPTAYRPTETDLAAYAYFRGNVAAVTRARDAVIAGKPVAAGVPIPEFLRTGWSDAKSAGERTLQRAFEAALTPAERAAWRDGDRARRAAEVYLRRADAGRNQVWELDHKQLPVLVMPPRGGAVKPWLTTIIDDGSRALVGWVISLTPHTGTVLTALRMALTHDPERGPFGAVPAMVRIDRGLDFAAEAVRGALAALCVVCHRLPGYTPHRKGKVERIHRTIEQTFLIGLPGFTGGPRDAAGRLYGPVSDSTADRAAAEGATAAPLPVALLATRFAAWVSWYNSEREHSGLGDRTPVQAWNDDDTTLQRIDEVDLRHLLLAGAERTIGADGIRFGGHAYLAPELHGRRGQRVQVRYMPHDDRFIEVYLDDKHLCTAHPQDQLTPEQVAEFRAAAKEEAKRLAAARRRAARRARTELVPLDGTAAPEESRLVPQRHGTEQAGRQTDTALRRRARADLLGLSRPAALRPDQTEGPS</sequence>
<dbReference type="InterPro" id="IPR015378">
    <property type="entry name" value="Transposase-like_Mu_C"/>
</dbReference>
<protein>
    <submittedName>
        <fullName evidence="3">Mu transposase C-terminal domain-containing protein</fullName>
    </submittedName>
</protein>
<dbReference type="InterPro" id="IPR012337">
    <property type="entry name" value="RNaseH-like_sf"/>
</dbReference>
<reference evidence="4" key="1">
    <citation type="journal article" date="2019" name="Int. J. Syst. Evol. Microbiol.">
        <title>The Global Catalogue of Microorganisms (GCM) 10K type strain sequencing project: providing services to taxonomists for standard genome sequencing and annotation.</title>
        <authorList>
            <consortium name="The Broad Institute Genomics Platform"/>
            <consortium name="The Broad Institute Genome Sequencing Center for Infectious Disease"/>
            <person name="Wu L."/>
            <person name="Ma J."/>
        </authorList>
    </citation>
    <scope>NUCLEOTIDE SEQUENCE [LARGE SCALE GENOMIC DNA]</scope>
    <source>
        <strain evidence="4">CGMCC 4.7396</strain>
    </source>
</reference>
<organism evidence="3 4">
    <name type="scientific">Glycomyces rhizosphaerae</name>
    <dbReference type="NCBI Taxonomy" id="2054422"/>
    <lineage>
        <taxon>Bacteria</taxon>
        <taxon>Bacillati</taxon>
        <taxon>Actinomycetota</taxon>
        <taxon>Actinomycetes</taxon>
        <taxon>Glycomycetales</taxon>
        <taxon>Glycomycetaceae</taxon>
        <taxon>Glycomyces</taxon>
    </lineage>
</organism>
<dbReference type="SUPFAM" id="SSF53098">
    <property type="entry name" value="Ribonuclease H-like"/>
    <property type="match status" value="1"/>
</dbReference>
<accession>A0ABV7Q6S8</accession>
<evidence type="ECO:0000259" key="2">
    <source>
        <dbReference type="PROSITE" id="PS50994"/>
    </source>
</evidence>
<feature type="domain" description="Integrase catalytic" evidence="2">
    <location>
        <begin position="150"/>
        <end position="358"/>
    </location>
</feature>
<gene>
    <name evidence="3" type="ORF">ACFO8M_20310</name>
</gene>
<dbReference type="EMBL" id="JBHRWO010000020">
    <property type="protein sequence ID" value="MFC3494837.1"/>
    <property type="molecule type" value="Genomic_DNA"/>
</dbReference>